<dbReference type="InterPro" id="IPR029032">
    <property type="entry name" value="AhpD-like"/>
</dbReference>
<organism evidence="1 2">
    <name type="scientific">Kitasatospora arboriphila</name>
    <dbReference type="NCBI Taxonomy" id="258052"/>
    <lineage>
        <taxon>Bacteria</taxon>
        <taxon>Bacillati</taxon>
        <taxon>Actinomycetota</taxon>
        <taxon>Actinomycetes</taxon>
        <taxon>Kitasatosporales</taxon>
        <taxon>Streptomycetaceae</taxon>
        <taxon>Kitasatospora</taxon>
    </lineage>
</organism>
<proteinExistence type="predicted"/>
<accession>A0ABN1U1A8</accession>
<evidence type="ECO:0000313" key="1">
    <source>
        <dbReference type="EMBL" id="GAA1112355.1"/>
    </source>
</evidence>
<dbReference type="SUPFAM" id="SSF69118">
    <property type="entry name" value="AhpD-like"/>
    <property type="match status" value="1"/>
</dbReference>
<keyword evidence="2" id="KW-1185">Reference proteome</keyword>
<evidence type="ECO:0000313" key="2">
    <source>
        <dbReference type="Proteomes" id="UP001499987"/>
    </source>
</evidence>
<sequence length="111" mass="11355">MPTTSETPVLDTLAAMTIDSIERCGMNEDMLILTRIAALAAMDAPTISYLAHLGPAVEANVTASQLQDVLVAIAPIVGTARVMSAAGHITEALGVAIAVADAEIQAQVNGQ</sequence>
<dbReference type="Gene3D" id="1.20.1290.10">
    <property type="entry name" value="AhpD-like"/>
    <property type="match status" value="1"/>
</dbReference>
<dbReference type="EMBL" id="BAAALD010000085">
    <property type="protein sequence ID" value="GAA1112355.1"/>
    <property type="molecule type" value="Genomic_DNA"/>
</dbReference>
<name>A0ABN1U1A8_9ACTN</name>
<reference evidence="1 2" key="1">
    <citation type="journal article" date="2019" name="Int. J. Syst. Evol. Microbiol.">
        <title>The Global Catalogue of Microorganisms (GCM) 10K type strain sequencing project: providing services to taxonomists for standard genome sequencing and annotation.</title>
        <authorList>
            <consortium name="The Broad Institute Genomics Platform"/>
            <consortium name="The Broad Institute Genome Sequencing Center for Infectious Disease"/>
            <person name="Wu L."/>
            <person name="Ma J."/>
        </authorList>
    </citation>
    <scope>NUCLEOTIDE SEQUENCE [LARGE SCALE GENOMIC DNA]</scope>
    <source>
        <strain evidence="1 2">JCM 13002</strain>
    </source>
</reference>
<evidence type="ECO:0008006" key="3">
    <source>
        <dbReference type="Google" id="ProtNLM"/>
    </source>
</evidence>
<gene>
    <name evidence="1" type="ORF">GCM10009663_61760</name>
</gene>
<protein>
    <recommendedName>
        <fullName evidence="3">Carboxymuconolactone decarboxylase</fullName>
    </recommendedName>
</protein>
<comment type="caution">
    <text evidence="1">The sequence shown here is derived from an EMBL/GenBank/DDBJ whole genome shotgun (WGS) entry which is preliminary data.</text>
</comment>
<dbReference type="RefSeq" id="WP_344626993.1">
    <property type="nucleotide sequence ID" value="NZ_BAAALD010000085.1"/>
</dbReference>
<dbReference type="Proteomes" id="UP001499987">
    <property type="component" value="Unassembled WGS sequence"/>
</dbReference>